<gene>
    <name evidence="2" type="ORF">GCM10010389_08940</name>
</gene>
<keyword evidence="3" id="KW-1185">Reference proteome</keyword>
<dbReference type="InterPro" id="IPR027417">
    <property type="entry name" value="P-loop_NTPase"/>
</dbReference>
<sequence length="195" mass="20870">MVTTPVRIAVAGTHSTGKTTLVRRLETELRAHGYTVARTPTSFAAQAADLGFPKLQQQTAECTEWIIAASAAASAQATLAAADAVLIDRSALDPVAYYLAALERSDRQPPAGADAYLRTLAHAYAAGYDLLLATVLDPDVPLGEHRDRDLDYRAAVDAHLHQLLGAVRHQKVRNHPSDQEAAIQAALTAVEEADR</sequence>
<dbReference type="InterPro" id="IPR038727">
    <property type="entry name" value="NadR/Ttd14_AAA_dom"/>
</dbReference>
<dbReference type="Pfam" id="PF13521">
    <property type="entry name" value="AAA_28"/>
    <property type="match status" value="1"/>
</dbReference>
<dbReference type="SUPFAM" id="SSF52540">
    <property type="entry name" value="P-loop containing nucleoside triphosphate hydrolases"/>
    <property type="match status" value="1"/>
</dbReference>
<evidence type="ECO:0000313" key="2">
    <source>
        <dbReference type="EMBL" id="GGZ73538.1"/>
    </source>
</evidence>
<protein>
    <recommendedName>
        <fullName evidence="1">NadR/Ttd14 AAA domain-containing protein</fullName>
    </recommendedName>
</protein>
<dbReference type="EMBL" id="BMWH01000002">
    <property type="protein sequence ID" value="GGZ73538.1"/>
    <property type="molecule type" value="Genomic_DNA"/>
</dbReference>
<evidence type="ECO:0000259" key="1">
    <source>
        <dbReference type="Pfam" id="PF13521"/>
    </source>
</evidence>
<name>A0A918V7S6_9ACTN</name>
<reference evidence="2" key="1">
    <citation type="journal article" date="2014" name="Int. J. Syst. Evol. Microbiol.">
        <title>Complete genome sequence of Corynebacterium casei LMG S-19264T (=DSM 44701T), isolated from a smear-ripened cheese.</title>
        <authorList>
            <consortium name="US DOE Joint Genome Institute (JGI-PGF)"/>
            <person name="Walter F."/>
            <person name="Albersmeier A."/>
            <person name="Kalinowski J."/>
            <person name="Ruckert C."/>
        </authorList>
    </citation>
    <scope>NUCLEOTIDE SEQUENCE</scope>
    <source>
        <strain evidence="2">JCM 5016</strain>
    </source>
</reference>
<evidence type="ECO:0000313" key="3">
    <source>
        <dbReference type="Proteomes" id="UP000623010"/>
    </source>
</evidence>
<feature type="domain" description="NadR/Ttd14 AAA" evidence="1">
    <location>
        <begin position="7"/>
        <end position="173"/>
    </location>
</feature>
<reference evidence="2" key="2">
    <citation type="submission" date="2020-09" db="EMBL/GenBank/DDBJ databases">
        <authorList>
            <person name="Sun Q."/>
            <person name="Ohkuma M."/>
        </authorList>
    </citation>
    <scope>NUCLEOTIDE SEQUENCE</scope>
    <source>
        <strain evidence="2">JCM 5016</strain>
    </source>
</reference>
<comment type="caution">
    <text evidence="2">The sequence shown here is derived from an EMBL/GenBank/DDBJ whole genome shotgun (WGS) entry which is preliminary data.</text>
</comment>
<organism evidence="2 3">
    <name type="scientific">Streptomyces echinoruber</name>
    <dbReference type="NCBI Taxonomy" id="68898"/>
    <lineage>
        <taxon>Bacteria</taxon>
        <taxon>Bacillati</taxon>
        <taxon>Actinomycetota</taxon>
        <taxon>Actinomycetes</taxon>
        <taxon>Kitasatosporales</taxon>
        <taxon>Streptomycetaceae</taxon>
        <taxon>Streptomyces</taxon>
    </lineage>
</organism>
<dbReference type="Proteomes" id="UP000623010">
    <property type="component" value="Unassembled WGS sequence"/>
</dbReference>
<dbReference type="Gene3D" id="3.40.50.300">
    <property type="entry name" value="P-loop containing nucleotide triphosphate hydrolases"/>
    <property type="match status" value="1"/>
</dbReference>
<accession>A0A918V7S6</accession>
<proteinExistence type="predicted"/>
<dbReference type="AlphaFoldDB" id="A0A918V7S6"/>